<dbReference type="PROSITE" id="PS00108">
    <property type="entry name" value="PROTEIN_KINASE_ST"/>
    <property type="match status" value="1"/>
</dbReference>
<feature type="binding site" evidence="7">
    <location>
        <position position="38"/>
    </location>
    <ligand>
        <name>ATP</name>
        <dbReference type="ChEBI" id="CHEBI:30616"/>
    </ligand>
</feature>
<dbReference type="Proteomes" id="UP000004508">
    <property type="component" value="Unassembled WGS sequence"/>
</dbReference>
<name>D6TBP0_KTERA</name>
<dbReference type="EC" id="2.7.11.1" evidence="1"/>
<dbReference type="SUPFAM" id="SSF82171">
    <property type="entry name" value="DPP6 N-terminal domain-like"/>
    <property type="match status" value="1"/>
</dbReference>
<dbReference type="STRING" id="485913.Krac_11397"/>
<gene>
    <name evidence="9" type="ORF">Krac_11397</name>
</gene>
<evidence type="ECO:0000313" key="10">
    <source>
        <dbReference type="Proteomes" id="UP000004508"/>
    </source>
</evidence>
<proteinExistence type="predicted"/>
<dbReference type="eggNOG" id="COG0515">
    <property type="taxonomic scope" value="Bacteria"/>
</dbReference>
<organism evidence="9 10">
    <name type="scientific">Ktedonobacter racemifer DSM 44963</name>
    <dbReference type="NCBI Taxonomy" id="485913"/>
    <lineage>
        <taxon>Bacteria</taxon>
        <taxon>Bacillati</taxon>
        <taxon>Chloroflexota</taxon>
        <taxon>Ktedonobacteria</taxon>
        <taxon>Ktedonobacterales</taxon>
        <taxon>Ktedonobacteraceae</taxon>
        <taxon>Ktedonobacter</taxon>
    </lineage>
</organism>
<evidence type="ECO:0000313" key="9">
    <source>
        <dbReference type="EMBL" id="EFH89822.1"/>
    </source>
</evidence>
<dbReference type="InParanoid" id="D6TBP0"/>
<dbReference type="Gene3D" id="3.30.200.20">
    <property type="entry name" value="Phosphorylase Kinase, domain 1"/>
    <property type="match status" value="1"/>
</dbReference>
<dbReference type="InterPro" id="IPR017441">
    <property type="entry name" value="Protein_kinase_ATP_BS"/>
</dbReference>
<evidence type="ECO:0000256" key="1">
    <source>
        <dbReference type="ARBA" id="ARBA00012513"/>
    </source>
</evidence>
<evidence type="ECO:0000256" key="2">
    <source>
        <dbReference type="ARBA" id="ARBA00022527"/>
    </source>
</evidence>
<keyword evidence="5 9" id="KW-0418">Kinase</keyword>
<dbReference type="Pfam" id="PF00069">
    <property type="entry name" value="Pkinase"/>
    <property type="match status" value="1"/>
</dbReference>
<dbReference type="OrthoDB" id="153902at2"/>
<keyword evidence="6 7" id="KW-0067">ATP-binding</keyword>
<dbReference type="FunFam" id="1.10.510.10:FF:000021">
    <property type="entry name" value="Serine/threonine protein kinase"/>
    <property type="match status" value="1"/>
</dbReference>
<dbReference type="SUPFAM" id="SSF56112">
    <property type="entry name" value="Protein kinase-like (PK-like)"/>
    <property type="match status" value="1"/>
</dbReference>
<evidence type="ECO:0000256" key="4">
    <source>
        <dbReference type="ARBA" id="ARBA00022741"/>
    </source>
</evidence>
<dbReference type="InterPro" id="IPR011042">
    <property type="entry name" value="6-blade_b-propeller_TolB-like"/>
</dbReference>
<dbReference type="PROSITE" id="PS00107">
    <property type="entry name" value="PROTEIN_KINASE_ATP"/>
    <property type="match status" value="1"/>
</dbReference>
<evidence type="ECO:0000256" key="3">
    <source>
        <dbReference type="ARBA" id="ARBA00022679"/>
    </source>
</evidence>
<dbReference type="CDD" id="cd14014">
    <property type="entry name" value="STKc_PknB_like"/>
    <property type="match status" value="1"/>
</dbReference>
<keyword evidence="3" id="KW-0808">Transferase</keyword>
<keyword evidence="10" id="KW-1185">Reference proteome</keyword>
<dbReference type="Gene3D" id="2.120.10.30">
    <property type="entry name" value="TolB, C-terminal domain"/>
    <property type="match status" value="1"/>
</dbReference>
<evidence type="ECO:0000259" key="8">
    <source>
        <dbReference type="PROSITE" id="PS50011"/>
    </source>
</evidence>
<evidence type="ECO:0000256" key="6">
    <source>
        <dbReference type="ARBA" id="ARBA00022840"/>
    </source>
</evidence>
<dbReference type="AlphaFoldDB" id="D6TBP0"/>
<dbReference type="InterPro" id="IPR000719">
    <property type="entry name" value="Prot_kinase_dom"/>
</dbReference>
<dbReference type="Gene3D" id="1.10.510.10">
    <property type="entry name" value="Transferase(Phosphotransferase) domain 1"/>
    <property type="match status" value="1"/>
</dbReference>
<dbReference type="EMBL" id="ADVG01000001">
    <property type="protein sequence ID" value="EFH89822.1"/>
    <property type="molecule type" value="Genomic_DNA"/>
</dbReference>
<accession>D6TBP0</accession>
<keyword evidence="4 7" id="KW-0547">Nucleotide-binding</keyword>
<dbReference type="PANTHER" id="PTHR43289:SF6">
    <property type="entry name" value="SERINE_THREONINE-PROTEIN KINASE NEKL-3"/>
    <property type="match status" value="1"/>
</dbReference>
<dbReference type="GO" id="GO:0005524">
    <property type="term" value="F:ATP binding"/>
    <property type="evidence" value="ECO:0007669"/>
    <property type="project" value="UniProtKB-UniRule"/>
</dbReference>
<dbReference type="PANTHER" id="PTHR43289">
    <property type="entry name" value="MITOGEN-ACTIVATED PROTEIN KINASE KINASE KINASE 20-RELATED"/>
    <property type="match status" value="1"/>
</dbReference>
<sequence length="818" mass="89587">MLGTMLGHYRLLSELGRGGTATVYLAEDIHLHRQVAVKVFEPNPQASNTAEFLAHFTREARVLARLDHPHILPVYEYGEQDTYAYLVMPYMPGGSLRDYLQKHQGPLPLEQALLFIHQILNALEYAHQQGLIHRDIKPGNILFKNEETLMLSDFGLVKIVEHTNNKPLTHDVTRTDSFAIKGTPDYMAPEQIQSRPDKTSDIYSLGIVLYEILTGQRPFHAEDSMALLVKHLSEQPRPLSALNPTITPILERVVLQALAKDPAYRFQSAAAFRTALNEAVKPDSAAPVLTDMSSTIVKDSRLSASPFQTQFATTPAPPEPMGPKSTGANYYTAPTSHSLPMLHGAVPTQKQTTFAPTILASYPPSTYSTPPTARATNRFTAFTYILIGTALTASIFALLYNTGYLNNHAASPSKPEVAINTRTSDRSTQTPSKTLPQPAAAAITTDCPIGNVARPAILHPVTQGSHRQLIYIVNEGPDSAPTQGTLKRRDADNTDKATPILGELNVHINEGQVTQNGQWVVYILNKNGISQLRLLRVDGQEQQTLYCAPSGSQLAEMQLSYDGQKLVFNQYSGSGGKPLLYLYTMGTGTLQMILQSQNAQAYRPMTWLDNNRVLLSSFIPNSGATLNDLYTLDITRGPNQHDADLQKLLSQNWNCGSFDASYDSTKLYVANCGTSDGHTLVGPTTITVQPLTGGTSQVIAHLDQAVTMLRAVSPTTLLLLIKNGSGDTSQNGLWRMNTDGTSLTRLSSDTTGGQSLCPFSQYAWSNVSQDGQLFALQEANPHSANRKMYYGSLDTGDPTYFADISDGTDLRLVGWSRY</sequence>
<dbReference type="PROSITE" id="PS50011">
    <property type="entry name" value="PROTEIN_KINASE_DOM"/>
    <property type="match status" value="1"/>
</dbReference>
<dbReference type="SMART" id="SM00220">
    <property type="entry name" value="S_TKc"/>
    <property type="match status" value="1"/>
</dbReference>
<dbReference type="GO" id="GO:0004674">
    <property type="term" value="F:protein serine/threonine kinase activity"/>
    <property type="evidence" value="ECO:0007669"/>
    <property type="project" value="UniProtKB-KW"/>
</dbReference>
<evidence type="ECO:0000256" key="7">
    <source>
        <dbReference type="PROSITE-ProRule" id="PRU10141"/>
    </source>
</evidence>
<dbReference type="InterPro" id="IPR011009">
    <property type="entry name" value="Kinase-like_dom_sf"/>
</dbReference>
<evidence type="ECO:0000256" key="5">
    <source>
        <dbReference type="ARBA" id="ARBA00022777"/>
    </source>
</evidence>
<keyword evidence="2 9" id="KW-0723">Serine/threonine-protein kinase</keyword>
<dbReference type="RefSeq" id="WP_007906700.1">
    <property type="nucleotide sequence ID" value="NZ_ADVG01000001.1"/>
</dbReference>
<dbReference type="InterPro" id="IPR008271">
    <property type="entry name" value="Ser/Thr_kinase_AS"/>
</dbReference>
<protein>
    <recommendedName>
        <fullName evidence="1">non-specific serine/threonine protein kinase</fullName>
        <ecNumber evidence="1">2.7.11.1</ecNumber>
    </recommendedName>
</protein>
<feature type="domain" description="Protein kinase" evidence="8">
    <location>
        <begin position="9"/>
        <end position="280"/>
    </location>
</feature>
<comment type="caution">
    <text evidence="9">The sequence shown here is derived from an EMBL/GenBank/DDBJ whole genome shotgun (WGS) entry which is preliminary data.</text>
</comment>
<reference evidence="9 10" key="1">
    <citation type="journal article" date="2011" name="Stand. Genomic Sci.">
        <title>Non-contiguous finished genome sequence and contextual data of the filamentous soil bacterium Ktedonobacter racemifer type strain (SOSP1-21).</title>
        <authorList>
            <person name="Chang Y.J."/>
            <person name="Land M."/>
            <person name="Hauser L."/>
            <person name="Chertkov O."/>
            <person name="Del Rio T.G."/>
            <person name="Nolan M."/>
            <person name="Copeland A."/>
            <person name="Tice H."/>
            <person name="Cheng J.F."/>
            <person name="Lucas S."/>
            <person name="Han C."/>
            <person name="Goodwin L."/>
            <person name="Pitluck S."/>
            <person name="Ivanova N."/>
            <person name="Ovchinikova G."/>
            <person name="Pati A."/>
            <person name="Chen A."/>
            <person name="Palaniappan K."/>
            <person name="Mavromatis K."/>
            <person name="Liolios K."/>
            <person name="Brettin T."/>
            <person name="Fiebig A."/>
            <person name="Rohde M."/>
            <person name="Abt B."/>
            <person name="Goker M."/>
            <person name="Detter J.C."/>
            <person name="Woyke T."/>
            <person name="Bristow J."/>
            <person name="Eisen J.A."/>
            <person name="Markowitz V."/>
            <person name="Hugenholtz P."/>
            <person name="Kyrpides N.C."/>
            <person name="Klenk H.P."/>
            <person name="Lapidus A."/>
        </authorList>
    </citation>
    <scope>NUCLEOTIDE SEQUENCE [LARGE SCALE GENOMIC DNA]</scope>
    <source>
        <strain evidence="10">DSM 44963</strain>
    </source>
</reference>